<evidence type="ECO:0000313" key="12">
    <source>
        <dbReference type="Proteomes" id="UP001524478"/>
    </source>
</evidence>
<keyword evidence="4" id="KW-1003">Cell membrane</keyword>
<keyword evidence="5 9" id="KW-0812">Transmembrane</keyword>
<evidence type="ECO:0000256" key="8">
    <source>
        <dbReference type="ARBA" id="ARBA00023136"/>
    </source>
</evidence>
<evidence type="ECO:0000256" key="1">
    <source>
        <dbReference type="ARBA" id="ARBA00004651"/>
    </source>
</evidence>
<keyword evidence="6" id="KW-0029">Amino-acid transport</keyword>
<dbReference type="NCBIfam" id="TIGR01726">
    <property type="entry name" value="HEQRo_perm_3TM"/>
    <property type="match status" value="1"/>
</dbReference>
<dbReference type="Proteomes" id="UP001524478">
    <property type="component" value="Unassembled WGS sequence"/>
</dbReference>
<name>A0ABT1S9U0_9FIRM</name>
<dbReference type="InterPro" id="IPR000515">
    <property type="entry name" value="MetI-like"/>
</dbReference>
<keyword evidence="7 9" id="KW-1133">Transmembrane helix</keyword>
<gene>
    <name evidence="11" type="ORF">NE686_06815</name>
</gene>
<evidence type="ECO:0000313" key="11">
    <source>
        <dbReference type="EMBL" id="MCQ4922787.1"/>
    </source>
</evidence>
<evidence type="ECO:0000256" key="4">
    <source>
        <dbReference type="ARBA" id="ARBA00022475"/>
    </source>
</evidence>
<comment type="caution">
    <text evidence="11">The sequence shown here is derived from an EMBL/GenBank/DDBJ whole genome shotgun (WGS) entry which is preliminary data.</text>
</comment>
<sequence length="223" mass="24600">MDIEFFVEYYSYFLKGTGTTLLISLFGVIFGSLVGILLALMKLSNNKFLKGIATSYIEIVRGTPLILQIFLVYHGLPKLIPLPSSRIFLGTIAVFLNSAAYVAEIIRAGIQSIDKGQMEASRSLGMPQGMAMKYIIIPQAFKNILPALGNEFIVLIKESAIISVIGVQDLMYNADTLRGITYRPFAPLIYAGIIYFIITFSLSKLLGILERRLGASDKSKESL</sequence>
<dbReference type="EMBL" id="JANGAC010000004">
    <property type="protein sequence ID" value="MCQ4922787.1"/>
    <property type="molecule type" value="Genomic_DNA"/>
</dbReference>
<feature type="transmembrane region" description="Helical" evidence="9">
    <location>
        <begin position="20"/>
        <end position="41"/>
    </location>
</feature>
<dbReference type="InterPro" id="IPR010065">
    <property type="entry name" value="AA_ABC_transptr_permease_3TM"/>
</dbReference>
<evidence type="ECO:0000256" key="9">
    <source>
        <dbReference type="RuleBase" id="RU363032"/>
    </source>
</evidence>
<evidence type="ECO:0000256" key="5">
    <source>
        <dbReference type="ARBA" id="ARBA00022692"/>
    </source>
</evidence>
<evidence type="ECO:0000256" key="3">
    <source>
        <dbReference type="ARBA" id="ARBA00022448"/>
    </source>
</evidence>
<evidence type="ECO:0000256" key="6">
    <source>
        <dbReference type="ARBA" id="ARBA00022970"/>
    </source>
</evidence>
<comment type="subcellular location">
    <subcellularLocation>
        <location evidence="1 9">Cell membrane</location>
        <topology evidence="1 9">Multi-pass membrane protein</topology>
    </subcellularLocation>
</comment>
<keyword evidence="8 9" id="KW-0472">Membrane</keyword>
<dbReference type="InterPro" id="IPR035906">
    <property type="entry name" value="MetI-like_sf"/>
</dbReference>
<dbReference type="PROSITE" id="PS50928">
    <property type="entry name" value="ABC_TM1"/>
    <property type="match status" value="1"/>
</dbReference>
<dbReference type="PANTHER" id="PTHR30614:SF20">
    <property type="entry name" value="GLUTAMINE TRANSPORT SYSTEM PERMEASE PROTEIN GLNP"/>
    <property type="match status" value="1"/>
</dbReference>
<feature type="transmembrane region" description="Helical" evidence="9">
    <location>
        <begin position="53"/>
        <end position="75"/>
    </location>
</feature>
<organism evidence="11 12">
    <name type="scientific">Tissierella carlieri</name>
    <dbReference type="NCBI Taxonomy" id="689904"/>
    <lineage>
        <taxon>Bacteria</taxon>
        <taxon>Bacillati</taxon>
        <taxon>Bacillota</taxon>
        <taxon>Tissierellia</taxon>
        <taxon>Tissierellales</taxon>
        <taxon>Tissierellaceae</taxon>
        <taxon>Tissierella</taxon>
    </lineage>
</organism>
<feature type="transmembrane region" description="Helical" evidence="9">
    <location>
        <begin position="87"/>
        <end position="106"/>
    </location>
</feature>
<dbReference type="InterPro" id="IPR043429">
    <property type="entry name" value="ArtM/GltK/GlnP/TcyL/YhdX-like"/>
</dbReference>
<comment type="similarity">
    <text evidence="2">Belongs to the binding-protein-dependent transport system permease family. HisMQ subfamily.</text>
</comment>
<feature type="domain" description="ABC transmembrane type-1" evidence="10">
    <location>
        <begin position="17"/>
        <end position="206"/>
    </location>
</feature>
<dbReference type="PANTHER" id="PTHR30614">
    <property type="entry name" value="MEMBRANE COMPONENT OF AMINO ACID ABC TRANSPORTER"/>
    <property type="match status" value="1"/>
</dbReference>
<proteinExistence type="inferred from homology"/>
<dbReference type="Gene3D" id="1.10.3720.10">
    <property type="entry name" value="MetI-like"/>
    <property type="match status" value="1"/>
</dbReference>
<dbReference type="Pfam" id="PF00528">
    <property type="entry name" value="BPD_transp_1"/>
    <property type="match status" value="1"/>
</dbReference>
<protein>
    <submittedName>
        <fullName evidence="11">Amino acid ABC transporter permease</fullName>
    </submittedName>
</protein>
<dbReference type="RefSeq" id="WP_256310927.1">
    <property type="nucleotide sequence ID" value="NZ_JANGAC010000004.1"/>
</dbReference>
<accession>A0ABT1S9U0</accession>
<keyword evidence="12" id="KW-1185">Reference proteome</keyword>
<keyword evidence="3 9" id="KW-0813">Transport</keyword>
<dbReference type="CDD" id="cd06261">
    <property type="entry name" value="TM_PBP2"/>
    <property type="match status" value="1"/>
</dbReference>
<feature type="transmembrane region" description="Helical" evidence="9">
    <location>
        <begin position="188"/>
        <end position="209"/>
    </location>
</feature>
<evidence type="ECO:0000256" key="2">
    <source>
        <dbReference type="ARBA" id="ARBA00010072"/>
    </source>
</evidence>
<evidence type="ECO:0000259" key="10">
    <source>
        <dbReference type="PROSITE" id="PS50928"/>
    </source>
</evidence>
<evidence type="ECO:0000256" key="7">
    <source>
        <dbReference type="ARBA" id="ARBA00022989"/>
    </source>
</evidence>
<dbReference type="SUPFAM" id="SSF161098">
    <property type="entry name" value="MetI-like"/>
    <property type="match status" value="1"/>
</dbReference>
<reference evidence="11 12" key="1">
    <citation type="submission" date="2022-06" db="EMBL/GenBank/DDBJ databases">
        <title>Isolation of gut microbiota from human fecal samples.</title>
        <authorList>
            <person name="Pamer E.G."/>
            <person name="Barat B."/>
            <person name="Waligurski E."/>
            <person name="Medina S."/>
            <person name="Paddock L."/>
            <person name="Mostad J."/>
        </authorList>
    </citation>
    <scope>NUCLEOTIDE SEQUENCE [LARGE SCALE GENOMIC DNA]</scope>
    <source>
        <strain evidence="11 12">DFI.7.95</strain>
    </source>
</reference>